<reference evidence="2" key="1">
    <citation type="submission" date="2015-12" db="EMBL/GenBank/DDBJ databases">
        <authorList>
            <person name="Lauer A."/>
            <person name="Humrighouse B."/>
            <person name="Loparev V."/>
            <person name="Shewmaker P.L."/>
            <person name="Whitney A.M."/>
            <person name="McLaughlin R.W."/>
        </authorList>
    </citation>
    <scope>NUCLEOTIDE SEQUENCE [LARGE SCALE GENOMIC DNA]</scope>
    <source>
        <strain evidence="2">LMG 26678</strain>
    </source>
</reference>
<dbReference type="Proteomes" id="UP000067523">
    <property type="component" value="Chromosome"/>
</dbReference>
<keyword evidence="2" id="KW-1185">Reference proteome</keyword>
<gene>
    <name evidence="1" type="ORF">ATZ35_00475</name>
</gene>
<name>A0A0U2MUB6_9ENTE</name>
<dbReference type="RefSeq" id="WP_208928378.1">
    <property type="nucleotide sequence ID" value="NZ_CP013655.1"/>
</dbReference>
<dbReference type="EMBL" id="CP013655">
    <property type="protein sequence ID" value="ALS35683.1"/>
    <property type="molecule type" value="Genomic_DNA"/>
</dbReference>
<evidence type="ECO:0000313" key="1">
    <source>
        <dbReference type="EMBL" id="ALS35683.1"/>
    </source>
</evidence>
<dbReference type="KEGG" id="erx:ATZ35_00475"/>
<protein>
    <submittedName>
        <fullName evidence="1">Uncharacterized protein</fullName>
    </submittedName>
</protein>
<organism evidence="1 2">
    <name type="scientific">Enterococcus rotai</name>
    <dbReference type="NCBI Taxonomy" id="118060"/>
    <lineage>
        <taxon>Bacteria</taxon>
        <taxon>Bacillati</taxon>
        <taxon>Bacillota</taxon>
        <taxon>Bacilli</taxon>
        <taxon>Lactobacillales</taxon>
        <taxon>Enterococcaceae</taxon>
        <taxon>Enterococcus</taxon>
    </lineage>
</organism>
<sequence length="323" mass="38845">MPLFHEIYGQYFAIAEKVLQQLPMNKNEIQQVIEENGYGETLFHFADAFFNEEDAWHLVKQDKECYHSILHQLPQRPVTLLEKQWLKTMLQDDKISLFLTEAEQLHLLNQLQEVSVLFGPEDIDYYDQFQTDDRFHNTEYQRNIHLLVAGIQKQLYLEIEYQGLDNQVNVTHRIKPDKIEYSHKNNKFRLKGKRQTKKGKWENCLLNVSEIQTVRLLKQHFENNSVQRITEKSITCLLKDQRDTLERATFHFSNYRKVTQKLEDEAMYQLTIFYLAQDETELLIQVLSFGPFLKVTAPNRFIQQIQYRLRKQREMFYPKYLDQ</sequence>
<proteinExistence type="predicted"/>
<accession>A0A0U2MUB6</accession>
<evidence type="ECO:0000313" key="2">
    <source>
        <dbReference type="Proteomes" id="UP000067523"/>
    </source>
</evidence>
<dbReference type="STRING" id="118060.ATZ35_00475"/>
<dbReference type="AlphaFoldDB" id="A0A0U2MUB6"/>